<dbReference type="GO" id="GO:0008930">
    <property type="term" value="F:methylthioadenosine nucleosidase activity"/>
    <property type="evidence" value="ECO:0007669"/>
    <property type="project" value="TreeGrafter"/>
</dbReference>
<dbReference type="GO" id="GO:0009116">
    <property type="term" value="P:nucleoside metabolic process"/>
    <property type="evidence" value="ECO:0007669"/>
    <property type="project" value="InterPro"/>
</dbReference>
<reference evidence="2 3" key="1">
    <citation type="submission" date="2017-06" db="EMBL/GenBank/DDBJ databases">
        <title>Genome Sequencing of the methanotroph Methylovulum psychrotolerants str. HV10-M2 isolated from a high-altitude environment.</title>
        <authorList>
            <person name="Mateos-Rivera A."/>
        </authorList>
    </citation>
    <scope>NUCLEOTIDE SEQUENCE [LARGE SCALE GENOMIC DNA]</scope>
    <source>
        <strain evidence="2 3">HV10_M2</strain>
    </source>
</reference>
<accession>A0A1Z4BYL9</accession>
<dbReference type="PANTHER" id="PTHR46832:SF1">
    <property type="entry name" value="5'-METHYLTHIOADENOSINE_S-ADENOSYLHOMOCYSTEINE NUCLEOSIDASE"/>
    <property type="match status" value="1"/>
</dbReference>
<dbReference type="OrthoDB" id="2988699at2"/>
<dbReference type="RefSeq" id="WP_088619250.1">
    <property type="nucleotide sequence ID" value="NZ_CP022129.1"/>
</dbReference>
<keyword evidence="3" id="KW-1185">Reference proteome</keyword>
<protein>
    <submittedName>
        <fullName evidence="2">Phosphorylase</fullName>
    </submittedName>
</protein>
<sequence>MNKSSQLATNPTSKQPIDVMLICALKDEYDQVLQVTNGLVNPWHEHSDANGWLVADASFATPSGNPLTIRATHASYMGREQVQAFASKLINDNPASCIAMSGICAGRRGKVDLGDVIFAERLWSYDVGKTTIENGEQRFQGDMLQYRPSTLWVQRMQHFNITPDTDWLTLRPQLSYEYQEDWVLLRRLADDSNPSLHPDCHKECPDWSEVLKRLWQKTWLEKPLVLTETGRKRAEELQLLHPLGLPKPASFNIHTAPITTGATVTEDPKLFDRLADSMRKVLGIEMEASSLGALGDIHDIPVLVAKGVSDFGDAFKDDRYRPFAARASAECLIALLRDGEGLLPNRASRNTGILAASSPSLPDLSGIPRDLIEVLAEQYPDVRDARALWQRAGGKASQVENIPNPRDLWQRLWQASTQGAAARREDILAEALVDLPANPTLQNYLAALKLN</sequence>
<organism evidence="2 3">
    <name type="scientific">Methylovulum psychrotolerans</name>
    <dbReference type="NCBI Taxonomy" id="1704499"/>
    <lineage>
        <taxon>Bacteria</taxon>
        <taxon>Pseudomonadati</taxon>
        <taxon>Pseudomonadota</taxon>
        <taxon>Gammaproteobacteria</taxon>
        <taxon>Methylococcales</taxon>
        <taxon>Methylococcaceae</taxon>
        <taxon>Methylovulum</taxon>
    </lineage>
</organism>
<dbReference type="GO" id="GO:0019284">
    <property type="term" value="P:L-methionine salvage from S-adenosylmethionine"/>
    <property type="evidence" value="ECO:0007669"/>
    <property type="project" value="TreeGrafter"/>
</dbReference>
<evidence type="ECO:0000259" key="1">
    <source>
        <dbReference type="Pfam" id="PF19955"/>
    </source>
</evidence>
<proteinExistence type="predicted"/>
<dbReference type="Proteomes" id="UP000197019">
    <property type="component" value="Chromosome"/>
</dbReference>
<dbReference type="InterPro" id="IPR035994">
    <property type="entry name" value="Nucleoside_phosphorylase_sf"/>
</dbReference>
<evidence type="ECO:0000313" key="2">
    <source>
        <dbReference type="EMBL" id="ASF46378.1"/>
    </source>
</evidence>
<dbReference type="EMBL" id="CP022129">
    <property type="protein sequence ID" value="ASF46378.1"/>
    <property type="molecule type" value="Genomic_DNA"/>
</dbReference>
<dbReference type="Pfam" id="PF19955">
    <property type="entry name" value="EAD1"/>
    <property type="match status" value="1"/>
</dbReference>
<dbReference type="InterPro" id="IPR045430">
    <property type="entry name" value="EAD1"/>
</dbReference>
<dbReference type="GO" id="GO:0008782">
    <property type="term" value="F:adenosylhomocysteine nucleosidase activity"/>
    <property type="evidence" value="ECO:0007669"/>
    <property type="project" value="TreeGrafter"/>
</dbReference>
<dbReference type="KEGG" id="mpsy:CEK71_09985"/>
<name>A0A1Z4BYL9_9GAMM</name>
<gene>
    <name evidence="2" type="ORF">CEK71_09985</name>
</gene>
<dbReference type="AlphaFoldDB" id="A0A1Z4BYL9"/>
<dbReference type="GO" id="GO:0005829">
    <property type="term" value="C:cytosol"/>
    <property type="evidence" value="ECO:0007669"/>
    <property type="project" value="TreeGrafter"/>
</dbReference>
<dbReference type="SUPFAM" id="SSF53167">
    <property type="entry name" value="Purine and uridine phosphorylases"/>
    <property type="match status" value="1"/>
</dbReference>
<dbReference type="PANTHER" id="PTHR46832">
    <property type="entry name" value="5'-METHYLTHIOADENOSINE/S-ADENOSYLHOMOCYSTEINE NUCLEOSIDASE"/>
    <property type="match status" value="1"/>
</dbReference>
<evidence type="ECO:0000313" key="3">
    <source>
        <dbReference type="Proteomes" id="UP000197019"/>
    </source>
</evidence>
<dbReference type="Gene3D" id="3.40.50.1580">
    <property type="entry name" value="Nucleoside phosphorylase domain"/>
    <property type="match status" value="1"/>
</dbReference>
<feature type="domain" description="Effector-associated" evidence="1">
    <location>
        <begin position="369"/>
        <end position="447"/>
    </location>
</feature>